<dbReference type="InterPro" id="IPR009003">
    <property type="entry name" value="Peptidase_S1_PA"/>
</dbReference>
<dbReference type="Proteomes" id="UP000265509">
    <property type="component" value="Unassembled WGS sequence"/>
</dbReference>
<organism evidence="1 2">
    <name type="scientific">Seongchinamella sediminis</name>
    <dbReference type="NCBI Taxonomy" id="2283635"/>
    <lineage>
        <taxon>Bacteria</taxon>
        <taxon>Pseudomonadati</taxon>
        <taxon>Pseudomonadota</taxon>
        <taxon>Gammaproteobacteria</taxon>
        <taxon>Cellvibrionales</taxon>
        <taxon>Halieaceae</taxon>
        <taxon>Seongchinamella</taxon>
    </lineage>
</organism>
<dbReference type="Pfam" id="PF13365">
    <property type="entry name" value="Trypsin_2"/>
    <property type="match status" value="1"/>
</dbReference>
<dbReference type="AlphaFoldDB" id="A0A3L7DWW9"/>
<accession>A0A3L7DWW9</accession>
<protein>
    <submittedName>
        <fullName evidence="1">Serine protease</fullName>
    </submittedName>
</protein>
<gene>
    <name evidence="1" type="ORF">DWB85_15865</name>
</gene>
<comment type="caution">
    <text evidence="1">The sequence shown here is derived from an EMBL/GenBank/DDBJ whole genome shotgun (WGS) entry which is preliminary data.</text>
</comment>
<dbReference type="GO" id="GO:0006508">
    <property type="term" value="P:proteolysis"/>
    <property type="evidence" value="ECO:0007669"/>
    <property type="project" value="UniProtKB-KW"/>
</dbReference>
<evidence type="ECO:0000313" key="1">
    <source>
        <dbReference type="EMBL" id="RLQ20733.1"/>
    </source>
</evidence>
<keyword evidence="2" id="KW-1185">Reference proteome</keyword>
<reference evidence="1 2" key="1">
    <citation type="submission" date="2018-07" db="EMBL/GenBank/DDBJ databases">
        <title>Halioglobus sp. genome submission.</title>
        <authorList>
            <person name="Ye M.-Q."/>
            <person name="Du Z.-J."/>
        </authorList>
    </citation>
    <scope>NUCLEOTIDE SEQUENCE [LARGE SCALE GENOMIC DNA]</scope>
    <source>
        <strain evidence="1 2">U0301</strain>
    </source>
</reference>
<evidence type="ECO:0000313" key="2">
    <source>
        <dbReference type="Proteomes" id="UP000265509"/>
    </source>
</evidence>
<proteinExistence type="predicted"/>
<dbReference type="PANTHER" id="PTHR22939:SF129">
    <property type="entry name" value="SERINE PROTEASE HTRA2, MITOCHONDRIAL"/>
    <property type="match status" value="1"/>
</dbReference>
<dbReference type="EMBL" id="QRAN01000020">
    <property type="protein sequence ID" value="RLQ20733.1"/>
    <property type="molecule type" value="Genomic_DNA"/>
</dbReference>
<dbReference type="PANTHER" id="PTHR22939">
    <property type="entry name" value="SERINE PROTEASE FAMILY S1C HTRA-RELATED"/>
    <property type="match status" value="1"/>
</dbReference>
<keyword evidence="1" id="KW-0645">Protease</keyword>
<dbReference type="InterPro" id="IPR043504">
    <property type="entry name" value="Peptidase_S1_PA_chymotrypsin"/>
</dbReference>
<dbReference type="GO" id="GO:0004252">
    <property type="term" value="F:serine-type endopeptidase activity"/>
    <property type="evidence" value="ECO:0007669"/>
    <property type="project" value="TreeGrafter"/>
</dbReference>
<dbReference type="RefSeq" id="WP_117956511.1">
    <property type="nucleotide sequence ID" value="NZ_QRAN01000020.1"/>
</dbReference>
<dbReference type="SUPFAM" id="SSF50494">
    <property type="entry name" value="Trypsin-like serine proteases"/>
    <property type="match status" value="1"/>
</dbReference>
<dbReference type="Gene3D" id="2.40.10.10">
    <property type="entry name" value="Trypsin-like serine proteases"/>
    <property type="match status" value="2"/>
</dbReference>
<keyword evidence="1" id="KW-0378">Hydrolase</keyword>
<name>A0A3L7DWW9_9GAMM</name>
<sequence>MKRGLLRTRVKQIGLGAVLLLWGLTIPAALGSSFPDVIDRVRPGVVGVGTAYPPRQPNRKGDAVNYRGTGFVVGNGRQVITNAHVIPDKLDTDNMQTLAVFAGRGASARAHTAAVVTIDKAHDLALLTIQAGPLPALELGDSSRVREGQEVAVTGFPIGMVLGLYPVTHRGIVASITPIARPVENARSLNAAQIARLRNNRFDAFQLDVIAYPGNSGSPVYEASTGKVIGVINSVFVKESKESMLERPSGISYAIPVSHVRALLRAGDAGAR</sequence>
<dbReference type="OrthoDB" id="212300at2"/>